<reference evidence="1" key="1">
    <citation type="submission" date="2018-11" db="EMBL/GenBank/DDBJ databases">
        <title>The sequence and de novo assembly of Larimichthys crocea genome using PacBio and Hi-C technologies.</title>
        <authorList>
            <person name="Xu P."/>
            <person name="Chen B."/>
            <person name="Zhou Z."/>
            <person name="Ke Q."/>
            <person name="Wu Y."/>
            <person name="Bai H."/>
            <person name="Pu F."/>
        </authorList>
    </citation>
    <scope>NUCLEOTIDE SEQUENCE</scope>
    <source>
        <tissue evidence="1">Muscle</tissue>
    </source>
</reference>
<keyword evidence="2" id="KW-1185">Reference proteome</keyword>
<evidence type="ECO:0000313" key="1">
    <source>
        <dbReference type="EMBL" id="TMS12835.1"/>
    </source>
</evidence>
<name>A0ACD3R0A5_LARCR</name>
<sequence length="116" mass="13128">MFEGKLSTEGGDRWIWEGVHPPPTPSFWWAAIMADMSLTCPLSTMTAKSGPSALCLPHNKPQVTFPAGVPSHPGKKNEHFRNVHERKDRTRKICMGWSQSHKADARIDMFSYSLKY</sequence>
<comment type="caution">
    <text evidence="1">The sequence shown here is derived from an EMBL/GenBank/DDBJ whole genome shotgun (WGS) entry which is preliminary data.</text>
</comment>
<dbReference type="EMBL" id="CM011684">
    <property type="protein sequence ID" value="TMS12835.1"/>
    <property type="molecule type" value="Genomic_DNA"/>
</dbReference>
<protein>
    <submittedName>
        <fullName evidence="1">Uncharacterized protein</fullName>
    </submittedName>
</protein>
<evidence type="ECO:0000313" key="2">
    <source>
        <dbReference type="Proteomes" id="UP000793456"/>
    </source>
</evidence>
<accession>A0ACD3R0A5</accession>
<organism evidence="1 2">
    <name type="scientific">Larimichthys crocea</name>
    <name type="common">Large yellow croaker</name>
    <name type="synonym">Pseudosciaena crocea</name>
    <dbReference type="NCBI Taxonomy" id="215358"/>
    <lineage>
        <taxon>Eukaryota</taxon>
        <taxon>Metazoa</taxon>
        <taxon>Chordata</taxon>
        <taxon>Craniata</taxon>
        <taxon>Vertebrata</taxon>
        <taxon>Euteleostomi</taxon>
        <taxon>Actinopterygii</taxon>
        <taxon>Neopterygii</taxon>
        <taxon>Teleostei</taxon>
        <taxon>Neoteleostei</taxon>
        <taxon>Acanthomorphata</taxon>
        <taxon>Eupercaria</taxon>
        <taxon>Sciaenidae</taxon>
        <taxon>Larimichthys</taxon>
    </lineage>
</organism>
<dbReference type="Proteomes" id="UP000793456">
    <property type="component" value="Chromosome XI"/>
</dbReference>
<proteinExistence type="predicted"/>
<gene>
    <name evidence="1" type="ORF">E3U43_017910</name>
</gene>